<evidence type="ECO:0000256" key="2">
    <source>
        <dbReference type="ARBA" id="ARBA00023136"/>
    </source>
</evidence>
<dbReference type="InterPro" id="IPR036942">
    <property type="entry name" value="Beta-barrel_TonB_sf"/>
</dbReference>
<dbReference type="InterPro" id="IPR037066">
    <property type="entry name" value="Plug_dom_sf"/>
</dbReference>
<evidence type="ECO:0000259" key="5">
    <source>
        <dbReference type="Pfam" id="PF07715"/>
    </source>
</evidence>
<dbReference type="Pfam" id="PF07715">
    <property type="entry name" value="Plug"/>
    <property type="match status" value="1"/>
</dbReference>
<proteinExistence type="predicted"/>
<dbReference type="RefSeq" id="WP_131259860.1">
    <property type="nucleotide sequence ID" value="NZ_JBHSUS010000001.1"/>
</dbReference>
<reference evidence="7" key="1">
    <citation type="journal article" date="2019" name="Int. J. Syst. Evol. Microbiol.">
        <title>The Global Catalogue of Microorganisms (GCM) 10K type strain sequencing project: providing services to taxonomists for standard genome sequencing and annotation.</title>
        <authorList>
            <consortium name="The Broad Institute Genomics Platform"/>
            <consortium name="The Broad Institute Genome Sequencing Center for Infectious Disease"/>
            <person name="Wu L."/>
            <person name="Ma J."/>
        </authorList>
    </citation>
    <scope>NUCLEOTIDE SEQUENCE [LARGE SCALE GENOMIC DNA]</scope>
    <source>
        <strain evidence="7">CGMCC 1.16031</strain>
    </source>
</reference>
<dbReference type="Proteomes" id="UP001596364">
    <property type="component" value="Unassembled WGS sequence"/>
</dbReference>
<keyword evidence="2" id="KW-0472">Membrane</keyword>
<keyword evidence="4" id="KW-0732">Signal</keyword>
<organism evidence="6 7">
    <name type="scientific">Pseudobowmanella zhangzhouensis</name>
    <dbReference type="NCBI Taxonomy" id="1537679"/>
    <lineage>
        <taxon>Bacteria</taxon>
        <taxon>Pseudomonadati</taxon>
        <taxon>Pseudomonadota</taxon>
        <taxon>Gammaproteobacteria</taxon>
        <taxon>Alteromonadales</taxon>
        <taxon>Alteromonadaceae</taxon>
    </lineage>
</organism>
<dbReference type="SUPFAM" id="SSF56935">
    <property type="entry name" value="Porins"/>
    <property type="match status" value="1"/>
</dbReference>
<feature type="signal peptide" evidence="4">
    <location>
        <begin position="1"/>
        <end position="27"/>
    </location>
</feature>
<keyword evidence="7" id="KW-1185">Reference proteome</keyword>
<keyword evidence="6" id="KW-0675">Receptor</keyword>
<evidence type="ECO:0000313" key="6">
    <source>
        <dbReference type="EMBL" id="MFC6440756.1"/>
    </source>
</evidence>
<protein>
    <submittedName>
        <fullName evidence="6">TonB-dependent receptor plug domain-containing protein</fullName>
    </submittedName>
</protein>
<comment type="caution">
    <text evidence="6">The sequence shown here is derived from an EMBL/GenBank/DDBJ whole genome shotgun (WGS) entry which is preliminary data.</text>
</comment>
<feature type="chain" id="PRO_5046439564" evidence="4">
    <location>
        <begin position="28"/>
        <end position="896"/>
    </location>
</feature>
<evidence type="ECO:0000313" key="7">
    <source>
        <dbReference type="Proteomes" id="UP001596364"/>
    </source>
</evidence>
<dbReference type="Gene3D" id="2.40.170.20">
    <property type="entry name" value="TonB-dependent receptor, beta-barrel domain"/>
    <property type="match status" value="1"/>
</dbReference>
<keyword evidence="3" id="KW-0998">Cell outer membrane</keyword>
<dbReference type="PANTHER" id="PTHR40980">
    <property type="entry name" value="PLUG DOMAIN-CONTAINING PROTEIN"/>
    <property type="match status" value="1"/>
</dbReference>
<comment type="subcellular location">
    <subcellularLocation>
        <location evidence="1">Cell outer membrane</location>
    </subcellularLocation>
</comment>
<dbReference type="Gene3D" id="2.170.130.10">
    <property type="entry name" value="TonB-dependent receptor, plug domain"/>
    <property type="match status" value="1"/>
</dbReference>
<dbReference type="PANTHER" id="PTHR40980:SF5">
    <property type="entry name" value="TONB-DEPENDENT RECEPTOR"/>
    <property type="match status" value="1"/>
</dbReference>
<accession>A0ABW1XM90</accession>
<dbReference type="InterPro" id="IPR012910">
    <property type="entry name" value="Plug_dom"/>
</dbReference>
<evidence type="ECO:0000256" key="3">
    <source>
        <dbReference type="ARBA" id="ARBA00023237"/>
    </source>
</evidence>
<evidence type="ECO:0000256" key="4">
    <source>
        <dbReference type="SAM" id="SignalP"/>
    </source>
</evidence>
<dbReference type="EMBL" id="JBHSUS010000001">
    <property type="protein sequence ID" value="MFC6440756.1"/>
    <property type="molecule type" value="Genomic_DNA"/>
</dbReference>
<feature type="domain" description="TonB-dependent receptor plug" evidence="5">
    <location>
        <begin position="61"/>
        <end position="151"/>
    </location>
</feature>
<sequence length="896" mass="98522">MKNQYKIKKLAAAISLSLVATGNLAMAQEQQEDAVIDEVVTKGSRLQGSAAAVIEERKSQAFVADILGAEQMTRTGDSDAASALRRVTGLTLVDGKFIYVRGLGERYSSARLNGAAVPSPDLTRNVLPLDIIPSSVIESMAVQKAYSPAMPAAFGGGSIDIRTKSVPSEFTAKLEVGLGYDSVSDKGYTYNRPDGDMPQALQNAIVFYKGDFGLGNIIQLSDLQDNETATRAEQAIAINNDLLRSLPRNLALQEKSLDPDYKLKGSIGNSFDEDLFGGTIGFMASGSYDKDWRVANKRTGVIAQAPVENCATTLNTLEEAAASCYDTVKDSVSTSENERYNGVVNIGYKYDTHKVSYTNLYLVDSEDETEVSTLQSPAGSTVFTIVGQDRANRTHEMTYEERKLQISQFVGQHTFLDFGGLGADWQYTRSKATTDIPVNAVFKFRDNYAGGVWDNSSITGDDNRVVYSYTQMDDRVNSYGGNLSYPMFTENFELELKAGYDITDRARLYSTSSFAVNNATGQAITINDGSQSPLANSGYLSDSFIDGQRILVDFNEPTAPDADDYLAAQKINAGYFSFDVFYKGYLRFSGGLRYEDFKQTSIGTSSLIFTKEDLDIFYAPEKIEAGSLMEDDIYPALSVTYVGGKDYQIRFGYGETVVRPDLREVVPVTYYDPLTDIRTFGRVGLQSSPIKNYDLRYEYYAENGDNYSVAAFYKDINSPIETILRIGDEEYSATFVNGDSAEVYGVEFEALHDLSYIAGGFFASGNVTLSKSEAVIDPAQAGTLTNPTKPMTGHSEYVVNMQLNYDSDNGEHSASLVYNVFGERIIAAGVADREDAYEQPFHSLDLVYNYFPDFNSRISLKVKNLLGEDQEVTQSGIVVRSKEVGTAISLTYSYDF</sequence>
<name>A0ABW1XM90_9ALTE</name>
<evidence type="ECO:0000256" key="1">
    <source>
        <dbReference type="ARBA" id="ARBA00004442"/>
    </source>
</evidence>
<gene>
    <name evidence="6" type="ORF">ACFP85_11440</name>
</gene>